<gene>
    <name evidence="3" type="ORF">DYP60_11870</name>
</gene>
<protein>
    <submittedName>
        <fullName evidence="3">SDR family oxidoreductase</fullName>
    </submittedName>
</protein>
<sequence length="250" mass="26987">MNVKDKVILVTGGAGGLGAVMVELLCKNGAKLYILDLDETKGKELEAQLTENKVTATFIQMDLTSEEAWKQTIDTIVTKEGRIDVLVNNAGINIRKPIEEMVISEFNTMMLVNVGSVFLGTKYVIPVMRKQGGGAIINTSSVCGLIGHRYTPEAYTTTKGAVTLLTKAIASRYGSENIRCNSIHPSTVDTPLVQEMFKDPAKKQQRFDEVPLGRLATPEDVANSVLYLASEEASFINGVALPVDGGVTCC</sequence>
<evidence type="ECO:0000313" key="3">
    <source>
        <dbReference type="EMBL" id="RFU93966.1"/>
    </source>
</evidence>
<accession>A0A372MF94</accession>
<evidence type="ECO:0000313" key="4">
    <source>
        <dbReference type="Proteomes" id="UP000264002"/>
    </source>
</evidence>
<reference evidence="3 4" key="2">
    <citation type="submission" date="2018-09" db="EMBL/GenBank/DDBJ databases">
        <title>Genome of Sphaerochaeta halotolerans strain 4-11.</title>
        <authorList>
            <person name="Nazina T.N."/>
            <person name="Sokolova D.S."/>
        </authorList>
    </citation>
    <scope>NUCLEOTIDE SEQUENCE [LARGE SCALE GENOMIC DNA]</scope>
    <source>
        <strain evidence="3 4">4-11</strain>
    </source>
</reference>
<evidence type="ECO:0000256" key="1">
    <source>
        <dbReference type="ARBA" id="ARBA00006484"/>
    </source>
</evidence>
<dbReference type="FunFam" id="3.40.50.720:FF:000084">
    <property type="entry name" value="Short-chain dehydrogenase reductase"/>
    <property type="match status" value="1"/>
</dbReference>
<keyword evidence="2" id="KW-0560">Oxidoreductase</keyword>
<dbReference type="AlphaFoldDB" id="A0A372MF94"/>
<evidence type="ECO:0000256" key="2">
    <source>
        <dbReference type="ARBA" id="ARBA00023002"/>
    </source>
</evidence>
<proteinExistence type="inferred from homology"/>
<dbReference type="GO" id="GO:0016491">
    <property type="term" value="F:oxidoreductase activity"/>
    <property type="evidence" value="ECO:0007669"/>
    <property type="project" value="UniProtKB-KW"/>
</dbReference>
<dbReference type="PRINTS" id="PR00081">
    <property type="entry name" value="GDHRDH"/>
</dbReference>
<name>A0A372MF94_9SPIR</name>
<comment type="caution">
    <text evidence="3">The sequence shown here is derived from an EMBL/GenBank/DDBJ whole genome shotgun (WGS) entry which is preliminary data.</text>
</comment>
<dbReference type="Proteomes" id="UP000264002">
    <property type="component" value="Unassembled WGS sequence"/>
</dbReference>
<dbReference type="PRINTS" id="PR00080">
    <property type="entry name" value="SDRFAMILY"/>
</dbReference>
<keyword evidence="4" id="KW-1185">Reference proteome</keyword>
<dbReference type="Pfam" id="PF13561">
    <property type="entry name" value="adh_short_C2"/>
    <property type="match status" value="1"/>
</dbReference>
<comment type="similarity">
    <text evidence="1">Belongs to the short-chain dehydrogenases/reductases (SDR) family.</text>
</comment>
<dbReference type="CDD" id="cd05233">
    <property type="entry name" value="SDR_c"/>
    <property type="match status" value="1"/>
</dbReference>
<reference evidence="4" key="1">
    <citation type="submission" date="2018-08" db="EMBL/GenBank/DDBJ databases">
        <authorList>
            <person name="Grouzdev D.S."/>
            <person name="Krutkina M.S."/>
        </authorList>
    </citation>
    <scope>NUCLEOTIDE SEQUENCE [LARGE SCALE GENOMIC DNA]</scope>
    <source>
        <strain evidence="4">4-11</strain>
    </source>
</reference>
<dbReference type="PANTHER" id="PTHR24321">
    <property type="entry name" value="DEHYDROGENASES, SHORT CHAIN"/>
    <property type="match status" value="1"/>
</dbReference>
<dbReference type="PANTHER" id="PTHR24321:SF8">
    <property type="entry name" value="ESTRADIOL 17-BETA-DEHYDROGENASE 8-RELATED"/>
    <property type="match status" value="1"/>
</dbReference>
<dbReference type="Gene3D" id="3.40.50.720">
    <property type="entry name" value="NAD(P)-binding Rossmann-like Domain"/>
    <property type="match status" value="1"/>
</dbReference>
<dbReference type="EMBL" id="QUWK01000014">
    <property type="protein sequence ID" value="RFU93966.1"/>
    <property type="molecule type" value="Genomic_DNA"/>
</dbReference>
<dbReference type="NCBIfam" id="NF005559">
    <property type="entry name" value="PRK07231.1"/>
    <property type="match status" value="1"/>
</dbReference>
<dbReference type="SUPFAM" id="SSF51735">
    <property type="entry name" value="NAD(P)-binding Rossmann-fold domains"/>
    <property type="match status" value="1"/>
</dbReference>
<organism evidence="3 4">
    <name type="scientific">Sphaerochaeta halotolerans</name>
    <dbReference type="NCBI Taxonomy" id="2293840"/>
    <lineage>
        <taxon>Bacteria</taxon>
        <taxon>Pseudomonadati</taxon>
        <taxon>Spirochaetota</taxon>
        <taxon>Spirochaetia</taxon>
        <taxon>Spirochaetales</taxon>
        <taxon>Sphaerochaetaceae</taxon>
        <taxon>Sphaerochaeta</taxon>
    </lineage>
</organism>
<dbReference type="RefSeq" id="WP_117331229.1">
    <property type="nucleotide sequence ID" value="NZ_QUWK01000014.1"/>
</dbReference>
<dbReference type="InterPro" id="IPR002347">
    <property type="entry name" value="SDR_fam"/>
</dbReference>
<dbReference type="InterPro" id="IPR036291">
    <property type="entry name" value="NAD(P)-bd_dom_sf"/>
</dbReference>